<dbReference type="SUPFAM" id="SSF47413">
    <property type="entry name" value="lambda repressor-like DNA-binding domains"/>
    <property type="match status" value="1"/>
</dbReference>
<dbReference type="PANTHER" id="PTHR30146:SF109">
    <property type="entry name" value="HTH-TYPE TRANSCRIPTIONAL REGULATOR GALS"/>
    <property type="match status" value="1"/>
</dbReference>
<keyword evidence="3" id="KW-0804">Transcription</keyword>
<keyword evidence="2" id="KW-0238">DNA-binding</keyword>
<dbReference type="EMBL" id="CAEZTL010000050">
    <property type="protein sequence ID" value="CAB4570070.1"/>
    <property type="molecule type" value="Genomic_DNA"/>
</dbReference>
<dbReference type="InterPro" id="IPR000843">
    <property type="entry name" value="HTH_LacI"/>
</dbReference>
<evidence type="ECO:0000256" key="3">
    <source>
        <dbReference type="ARBA" id="ARBA00023163"/>
    </source>
</evidence>
<dbReference type="GO" id="GO:0003700">
    <property type="term" value="F:DNA-binding transcription factor activity"/>
    <property type="evidence" value="ECO:0007669"/>
    <property type="project" value="TreeGrafter"/>
</dbReference>
<dbReference type="Pfam" id="PF13377">
    <property type="entry name" value="Peripla_BP_3"/>
    <property type="match status" value="1"/>
</dbReference>
<dbReference type="InterPro" id="IPR010982">
    <property type="entry name" value="Lambda_DNA-bd_dom_sf"/>
</dbReference>
<dbReference type="Gene3D" id="1.10.260.40">
    <property type="entry name" value="lambda repressor-like DNA-binding domains"/>
    <property type="match status" value="1"/>
</dbReference>
<dbReference type="InterPro" id="IPR028082">
    <property type="entry name" value="Peripla_BP_I"/>
</dbReference>
<evidence type="ECO:0000256" key="2">
    <source>
        <dbReference type="ARBA" id="ARBA00023125"/>
    </source>
</evidence>
<name>A0A6J6E0R9_9ZZZZ</name>
<dbReference type="Gene3D" id="3.40.50.2300">
    <property type="match status" value="2"/>
</dbReference>
<evidence type="ECO:0000256" key="1">
    <source>
        <dbReference type="ARBA" id="ARBA00023015"/>
    </source>
</evidence>
<protein>
    <submittedName>
        <fullName evidence="5">Unannotated protein</fullName>
    </submittedName>
</protein>
<feature type="domain" description="HTH lacI-type" evidence="4">
    <location>
        <begin position="5"/>
        <end position="59"/>
    </location>
</feature>
<organism evidence="5">
    <name type="scientific">freshwater metagenome</name>
    <dbReference type="NCBI Taxonomy" id="449393"/>
    <lineage>
        <taxon>unclassified sequences</taxon>
        <taxon>metagenomes</taxon>
        <taxon>ecological metagenomes</taxon>
    </lineage>
</organism>
<evidence type="ECO:0000259" key="4">
    <source>
        <dbReference type="PROSITE" id="PS50932"/>
    </source>
</evidence>
<gene>
    <name evidence="5" type="ORF">UFOPK1683_00622</name>
</gene>
<evidence type="ECO:0000313" key="5">
    <source>
        <dbReference type="EMBL" id="CAB4570070.1"/>
    </source>
</evidence>
<dbReference type="PANTHER" id="PTHR30146">
    <property type="entry name" value="LACI-RELATED TRANSCRIPTIONAL REPRESSOR"/>
    <property type="match status" value="1"/>
</dbReference>
<reference evidence="5" key="1">
    <citation type="submission" date="2020-05" db="EMBL/GenBank/DDBJ databases">
        <authorList>
            <person name="Chiriac C."/>
            <person name="Salcher M."/>
            <person name="Ghai R."/>
            <person name="Kavagutti S V."/>
        </authorList>
    </citation>
    <scope>NUCLEOTIDE SEQUENCE</scope>
</reference>
<dbReference type="Pfam" id="PF00356">
    <property type="entry name" value="LacI"/>
    <property type="match status" value="1"/>
</dbReference>
<sequence>MQNKPSLRDVAKEAKVSLGTVSNVLNRPTTVSEETRKKVRQAIDMLGFVPNAGDSQKNRNSKLVGLILPLGQNPFYDELAQGIEDSLGKHGYRVLIGYSREDEAIELQLLNSMVEANFRGIIVTPVGADNQVFDKFIEKNVRVGFISQTDQEPDQCSVSIDQVRGGYIGIEYLASLGHRKIMWVSGPDHHHQSNQRFVGISQAAIDFGIEITTINAPSLDFITGEQMAPQIIAAGPMPDAIFAGNDALALGIMNYFHKVGIPVPGQVSVLGYDNVAYAESALVPLSTVSQTPYQLGWTMGSQLVFEFQANDDHVHQHVVFQPKIVERSSTAVRK</sequence>
<dbReference type="PROSITE" id="PS50932">
    <property type="entry name" value="HTH_LACI_2"/>
    <property type="match status" value="1"/>
</dbReference>
<dbReference type="InterPro" id="IPR046335">
    <property type="entry name" value="LacI/GalR-like_sensor"/>
</dbReference>
<keyword evidence="1" id="KW-0805">Transcription regulation</keyword>
<dbReference type="SMART" id="SM00354">
    <property type="entry name" value="HTH_LACI"/>
    <property type="match status" value="1"/>
</dbReference>
<dbReference type="GO" id="GO:0000976">
    <property type="term" value="F:transcription cis-regulatory region binding"/>
    <property type="evidence" value="ECO:0007669"/>
    <property type="project" value="TreeGrafter"/>
</dbReference>
<dbReference type="CDD" id="cd01392">
    <property type="entry name" value="HTH_LacI"/>
    <property type="match status" value="1"/>
</dbReference>
<dbReference type="PROSITE" id="PS00356">
    <property type="entry name" value="HTH_LACI_1"/>
    <property type="match status" value="1"/>
</dbReference>
<dbReference type="SUPFAM" id="SSF53822">
    <property type="entry name" value="Periplasmic binding protein-like I"/>
    <property type="match status" value="1"/>
</dbReference>
<accession>A0A6J6E0R9</accession>
<dbReference type="AlphaFoldDB" id="A0A6J6E0R9"/>
<proteinExistence type="predicted"/>